<sequence length="83" mass="8529">MAMARKFDIGDGISHVQAHLRPADTNTHKITSQAAGPFEPSAEEGISPTMRDALVTGLLVIYPALAIVAAIVIGLYLAGASGA</sequence>
<gene>
    <name evidence="3" type="ORF">ABVQ20_15345</name>
</gene>
<reference evidence="3 4" key="1">
    <citation type="submission" date="2024-06" db="EMBL/GenBank/DDBJ databases">
        <authorList>
            <person name="Kim D.-U."/>
        </authorList>
    </citation>
    <scope>NUCLEOTIDE SEQUENCE [LARGE SCALE GENOMIC DNA]</scope>
    <source>
        <strain evidence="3 4">KACC15460</strain>
    </source>
</reference>
<feature type="region of interest" description="Disordered" evidence="1">
    <location>
        <begin position="24"/>
        <end position="44"/>
    </location>
</feature>
<keyword evidence="2" id="KW-1133">Transmembrane helix</keyword>
<keyword evidence="4" id="KW-1185">Reference proteome</keyword>
<dbReference type="EMBL" id="JBEWSZ010000001">
    <property type="protein sequence ID" value="MET2828356.1"/>
    <property type="molecule type" value="Genomic_DNA"/>
</dbReference>
<evidence type="ECO:0000313" key="3">
    <source>
        <dbReference type="EMBL" id="MET2828356.1"/>
    </source>
</evidence>
<keyword evidence="2" id="KW-0472">Membrane</keyword>
<organism evidence="3 4">
    <name type="scientific">Mesorhizobium shangrilense</name>
    <dbReference type="NCBI Taxonomy" id="460060"/>
    <lineage>
        <taxon>Bacteria</taxon>
        <taxon>Pseudomonadati</taxon>
        <taxon>Pseudomonadota</taxon>
        <taxon>Alphaproteobacteria</taxon>
        <taxon>Hyphomicrobiales</taxon>
        <taxon>Phyllobacteriaceae</taxon>
        <taxon>Mesorhizobium</taxon>
    </lineage>
</organism>
<feature type="compositionally biased region" description="Polar residues" evidence="1">
    <location>
        <begin position="24"/>
        <end position="34"/>
    </location>
</feature>
<proteinExistence type="predicted"/>
<dbReference type="Proteomes" id="UP001548832">
    <property type="component" value="Unassembled WGS sequence"/>
</dbReference>
<comment type="caution">
    <text evidence="3">The sequence shown here is derived from an EMBL/GenBank/DDBJ whole genome shotgun (WGS) entry which is preliminary data.</text>
</comment>
<dbReference type="RefSeq" id="WP_354460358.1">
    <property type="nucleotide sequence ID" value="NZ_JBEWSZ010000001.1"/>
</dbReference>
<keyword evidence="2" id="KW-0812">Transmembrane</keyword>
<accession>A0ABV2DE85</accession>
<evidence type="ECO:0000256" key="2">
    <source>
        <dbReference type="SAM" id="Phobius"/>
    </source>
</evidence>
<evidence type="ECO:0000256" key="1">
    <source>
        <dbReference type="SAM" id="MobiDB-lite"/>
    </source>
</evidence>
<evidence type="ECO:0000313" key="4">
    <source>
        <dbReference type="Proteomes" id="UP001548832"/>
    </source>
</evidence>
<name>A0ABV2DE85_9HYPH</name>
<feature type="transmembrane region" description="Helical" evidence="2">
    <location>
        <begin position="53"/>
        <end position="78"/>
    </location>
</feature>
<protein>
    <submittedName>
        <fullName evidence="3">Uncharacterized protein</fullName>
    </submittedName>
</protein>